<evidence type="ECO:0000313" key="3">
    <source>
        <dbReference type="EMBL" id="KAK5855506.1"/>
    </source>
</evidence>
<accession>A0AAN8AAJ1</accession>
<dbReference type="InterPro" id="IPR023340">
    <property type="entry name" value="UMA"/>
</dbReference>
<gene>
    <name evidence="3" type="ORF">PBY51_005603</name>
</gene>
<dbReference type="PANTHER" id="PTHR36291:SF1">
    <property type="entry name" value="UBAP1-MVB12-ASSOCIATED (UMA)-DOMAIN CONTAINING PROTEIN 1"/>
    <property type="match status" value="1"/>
</dbReference>
<dbReference type="PROSITE" id="PS51497">
    <property type="entry name" value="UMA"/>
    <property type="match status" value="1"/>
</dbReference>
<evidence type="ECO:0000313" key="4">
    <source>
        <dbReference type="Proteomes" id="UP001346869"/>
    </source>
</evidence>
<dbReference type="Proteomes" id="UP001346869">
    <property type="component" value="Unassembled WGS sequence"/>
</dbReference>
<evidence type="ECO:0000256" key="1">
    <source>
        <dbReference type="SAM" id="MobiDB-lite"/>
    </source>
</evidence>
<comment type="caution">
    <text evidence="3">The sequence shown here is derived from an EMBL/GenBank/DDBJ whole genome shotgun (WGS) entry which is preliminary data.</text>
</comment>
<evidence type="ECO:0000259" key="2">
    <source>
        <dbReference type="PROSITE" id="PS51497"/>
    </source>
</evidence>
<feature type="region of interest" description="Disordered" evidence="1">
    <location>
        <begin position="1"/>
        <end position="27"/>
    </location>
</feature>
<reference evidence="3 4" key="2">
    <citation type="journal article" date="2023" name="Mol. Biol. Evol.">
        <title>Genomics of Secondarily Temperate Adaptation in the Only Non-Antarctic Icefish.</title>
        <authorList>
            <person name="Rivera-Colon A.G."/>
            <person name="Rayamajhi N."/>
            <person name="Minhas B.F."/>
            <person name="Madrigal G."/>
            <person name="Bilyk K.T."/>
            <person name="Yoon V."/>
            <person name="Hune M."/>
            <person name="Gregory S."/>
            <person name="Cheng C.H.C."/>
            <person name="Catchen J.M."/>
        </authorList>
    </citation>
    <scope>NUCLEOTIDE SEQUENCE [LARGE SCALE GENOMIC DNA]</scope>
    <source>
        <strain evidence="3">JMC-PN-2008</strain>
    </source>
</reference>
<dbReference type="PANTHER" id="PTHR36291">
    <property type="entry name" value="UBAP1-MVB12-ASSOCIATED (UMA)-DOMAIN CONTAINING PROTEIN 1"/>
    <property type="match status" value="1"/>
</dbReference>
<reference evidence="3 4" key="1">
    <citation type="journal article" date="2023" name="Genes (Basel)">
        <title>Chromosome-Level Genome Assembly and Circadian Gene Repertoire of the Patagonia Blennie Eleginops maclovinus-The Closest Ancestral Proxy of Antarctic Cryonotothenioids.</title>
        <authorList>
            <person name="Cheng C.C."/>
            <person name="Rivera-Colon A.G."/>
            <person name="Minhas B.F."/>
            <person name="Wilson L."/>
            <person name="Rayamajhi N."/>
            <person name="Vargas-Chacoff L."/>
            <person name="Catchen J.M."/>
        </authorList>
    </citation>
    <scope>NUCLEOTIDE SEQUENCE [LARGE SCALE GENOMIC DNA]</scope>
    <source>
        <strain evidence="3">JMC-PN-2008</strain>
    </source>
</reference>
<dbReference type="EMBL" id="JAUZQC010000018">
    <property type="protein sequence ID" value="KAK5855506.1"/>
    <property type="molecule type" value="Genomic_DNA"/>
</dbReference>
<proteinExistence type="predicted"/>
<feature type="compositionally biased region" description="Basic and acidic residues" evidence="1">
    <location>
        <begin position="7"/>
        <end position="21"/>
    </location>
</feature>
<organism evidence="3 4">
    <name type="scientific">Eleginops maclovinus</name>
    <name type="common">Patagonian blennie</name>
    <name type="synonym">Eleginus maclovinus</name>
    <dbReference type="NCBI Taxonomy" id="56733"/>
    <lineage>
        <taxon>Eukaryota</taxon>
        <taxon>Metazoa</taxon>
        <taxon>Chordata</taxon>
        <taxon>Craniata</taxon>
        <taxon>Vertebrata</taxon>
        <taxon>Euteleostomi</taxon>
        <taxon>Actinopterygii</taxon>
        <taxon>Neopterygii</taxon>
        <taxon>Teleostei</taxon>
        <taxon>Neoteleostei</taxon>
        <taxon>Acanthomorphata</taxon>
        <taxon>Eupercaria</taxon>
        <taxon>Perciformes</taxon>
        <taxon>Notothenioidei</taxon>
        <taxon>Eleginopidae</taxon>
        <taxon>Eleginops</taxon>
    </lineage>
</organism>
<feature type="domain" description="UMA" evidence="2">
    <location>
        <begin position="102"/>
        <end position="150"/>
    </location>
</feature>
<dbReference type="AlphaFoldDB" id="A0AAN8AAJ1"/>
<sequence length="153" mass="16276">MFSFLGLRKDSKKSPSEKESDGGFVIVGETLEEQKRKTQGMNIAQSSSSGYVVVQSSQSSCPYPALPSDIKRPAPPPPPAAAAAPDPSPSAGESASQLPDLLGDVPFSLAPHVLAVQVGLPLFPDLLLDRDLNYNLSSFQYDFTLENSVLQNA</sequence>
<feature type="compositionally biased region" description="Low complexity" evidence="1">
    <location>
        <begin position="81"/>
        <end position="96"/>
    </location>
</feature>
<dbReference type="InterPro" id="IPR053292">
    <property type="entry name" value="UBAP1-MVB12_assoc_domain"/>
</dbReference>
<protein>
    <recommendedName>
        <fullName evidence="2">UMA domain-containing protein</fullName>
    </recommendedName>
</protein>
<keyword evidence="4" id="KW-1185">Reference proteome</keyword>
<feature type="region of interest" description="Disordered" evidence="1">
    <location>
        <begin position="58"/>
        <end position="99"/>
    </location>
</feature>
<name>A0AAN8AAJ1_ELEMC</name>